<feature type="compositionally biased region" description="Low complexity" evidence="1">
    <location>
        <begin position="1903"/>
        <end position="1916"/>
    </location>
</feature>
<evidence type="ECO:0000313" key="2">
    <source>
        <dbReference type="EMBL" id="CBZ49887.1"/>
    </source>
</evidence>
<feature type="region of interest" description="Disordered" evidence="1">
    <location>
        <begin position="1099"/>
        <end position="1819"/>
    </location>
</feature>
<feature type="compositionally biased region" description="Basic and acidic residues" evidence="1">
    <location>
        <begin position="802"/>
        <end position="815"/>
    </location>
</feature>
<feature type="compositionally biased region" description="Basic and acidic residues" evidence="1">
    <location>
        <begin position="235"/>
        <end position="259"/>
    </location>
</feature>
<keyword evidence="3" id="KW-1185">Reference proteome</keyword>
<feature type="compositionally biased region" description="Basic and acidic residues" evidence="1">
    <location>
        <begin position="1008"/>
        <end position="1023"/>
    </location>
</feature>
<feature type="region of interest" description="Disordered" evidence="1">
    <location>
        <begin position="39"/>
        <end position="356"/>
    </location>
</feature>
<feature type="compositionally biased region" description="Low complexity" evidence="1">
    <location>
        <begin position="950"/>
        <end position="959"/>
    </location>
</feature>
<feature type="compositionally biased region" description="Pro residues" evidence="1">
    <location>
        <begin position="1652"/>
        <end position="1661"/>
    </location>
</feature>
<dbReference type="VEuPathDB" id="ToxoDB:NCLIV_003720"/>
<feature type="region of interest" description="Disordered" evidence="1">
    <location>
        <begin position="637"/>
        <end position="663"/>
    </location>
</feature>
<feature type="compositionally biased region" description="Low complexity" evidence="1">
    <location>
        <begin position="39"/>
        <end position="55"/>
    </location>
</feature>
<dbReference type="OMA" id="WSANEDQ"/>
<dbReference type="Proteomes" id="UP000007494">
    <property type="component" value="Chromosome Ib"/>
</dbReference>
<feature type="region of interest" description="Disordered" evidence="1">
    <location>
        <begin position="594"/>
        <end position="616"/>
    </location>
</feature>
<feature type="compositionally biased region" description="Basic and acidic residues" evidence="1">
    <location>
        <begin position="960"/>
        <end position="977"/>
    </location>
</feature>
<feature type="compositionally biased region" description="Basic and acidic residues" evidence="1">
    <location>
        <begin position="1483"/>
        <end position="1498"/>
    </location>
</feature>
<feature type="compositionally biased region" description="Basic and acidic residues" evidence="1">
    <location>
        <begin position="986"/>
        <end position="995"/>
    </location>
</feature>
<dbReference type="EMBL" id="FR823381">
    <property type="protein sequence ID" value="CBZ49887.1"/>
    <property type="molecule type" value="Genomic_DNA"/>
</dbReference>
<dbReference type="OrthoDB" id="10436874at2759"/>
<proteinExistence type="predicted"/>
<feature type="compositionally biased region" description="Low complexity" evidence="1">
    <location>
        <begin position="1687"/>
        <end position="1701"/>
    </location>
</feature>
<dbReference type="eggNOG" id="ENOG502QYTK">
    <property type="taxonomic scope" value="Eukaryota"/>
</dbReference>
<evidence type="ECO:0000313" key="3">
    <source>
        <dbReference type="Proteomes" id="UP000007494"/>
    </source>
</evidence>
<name>F0V846_NEOCL</name>
<feature type="compositionally biased region" description="Gly residues" evidence="1">
    <location>
        <begin position="1449"/>
        <end position="1462"/>
    </location>
</feature>
<feature type="region of interest" description="Disordered" evidence="1">
    <location>
        <begin position="910"/>
        <end position="1082"/>
    </location>
</feature>
<dbReference type="InParanoid" id="F0V846"/>
<feature type="compositionally biased region" description="Basic and acidic residues" evidence="1">
    <location>
        <begin position="1134"/>
        <end position="1162"/>
    </location>
</feature>
<feature type="compositionally biased region" description="Polar residues" evidence="1">
    <location>
        <begin position="1512"/>
        <end position="1524"/>
    </location>
</feature>
<feature type="compositionally biased region" description="Low complexity" evidence="1">
    <location>
        <begin position="1662"/>
        <end position="1672"/>
    </location>
</feature>
<feature type="compositionally biased region" description="Pro residues" evidence="1">
    <location>
        <begin position="56"/>
        <end position="98"/>
    </location>
</feature>
<feature type="region of interest" description="Disordered" evidence="1">
    <location>
        <begin position="1832"/>
        <end position="1935"/>
    </location>
</feature>
<gene>
    <name evidence="2" type="ORF">NCLIV_003720</name>
</gene>
<accession>F0V846</accession>
<evidence type="ECO:0000256" key="1">
    <source>
        <dbReference type="SAM" id="MobiDB-lite"/>
    </source>
</evidence>
<feature type="region of interest" description="Disordered" evidence="1">
    <location>
        <begin position="372"/>
        <end position="480"/>
    </location>
</feature>
<feature type="compositionally biased region" description="Low complexity" evidence="1">
    <location>
        <begin position="397"/>
        <end position="406"/>
    </location>
</feature>
<organism evidence="2 3">
    <name type="scientific">Neospora caninum (strain Liverpool)</name>
    <dbReference type="NCBI Taxonomy" id="572307"/>
    <lineage>
        <taxon>Eukaryota</taxon>
        <taxon>Sar</taxon>
        <taxon>Alveolata</taxon>
        <taxon>Apicomplexa</taxon>
        <taxon>Conoidasida</taxon>
        <taxon>Coccidia</taxon>
        <taxon>Eucoccidiorida</taxon>
        <taxon>Eimeriorina</taxon>
        <taxon>Sarcocystidae</taxon>
        <taxon>Neospora</taxon>
    </lineage>
</organism>
<feature type="compositionally biased region" description="Polar residues" evidence="1">
    <location>
        <begin position="1738"/>
        <end position="1748"/>
    </location>
</feature>
<feature type="region of interest" description="Disordered" evidence="1">
    <location>
        <begin position="1940"/>
        <end position="1959"/>
    </location>
</feature>
<feature type="compositionally biased region" description="Polar residues" evidence="1">
    <location>
        <begin position="774"/>
        <end position="786"/>
    </location>
</feature>
<dbReference type="GeneID" id="13445936"/>
<feature type="compositionally biased region" description="Low complexity" evidence="1">
    <location>
        <begin position="1293"/>
        <end position="1319"/>
    </location>
</feature>
<feature type="compositionally biased region" description="Basic and acidic residues" evidence="1">
    <location>
        <begin position="1215"/>
        <end position="1255"/>
    </location>
</feature>
<sequence length="1959" mass="204267">MLSRAEPTRVYPPPPPSTTPLLPLAAPRPYSDFSSFSSWASRVPSRLRQPSGSAFPGPPPPAAPPPPFPAPFLPPFPTLRPPFPAIRPLGRPVPPPPNSRRNRRDKPFPVPNQGRPSGFTRGDNGLGAPPASLLPPSPLPTVVQCVGPPPTETAASGRRRLGTLGAAGPENEACLPRVPGADAALSESRTRGRSLMSAVGVPEGDASHRAATAKGAVNRHDKKPAGTVNGWRRSRSGERLETRDGNGRDASRARPREADDCGNPGARGEARQRPDSFSVRRLACPSASKSRDGDPRHCAYAPDAGDSGRALSQSSVGFPRGQGLSRGDARDVALASSSSSRELRRLSGEGGLCDAVSSPRLLSCFAGRREFSAGPSAGSGEGDLHADLHRGPQGFRPPAAAFYAAGPGDGRAGSRSKGESPCHDAYPRQHPVSFFDRGLEPQGSLRGAYPSWGSADPSPRRRSARASSADDPGETGRRAGDDEAFCWASASLSAAYEKSTHLSSDVSVATWSGDPRFSTLCRAESWSGSANAPATTAARVTSFMPPLGFHAFPAILGAACRTADDDDGETSMVIDDGDGETAMVIEDEEMHAPRLSAESVDASKGTEDQSNFRSLSTSDTLVLESFSPTMRHETVTGRSVNIRGKRQGKKSEQERPPAFSRGSNVTVAAYADLSSAPQTQVCLRSFSEKQQEAQRVTHDREVRLSGSRREDEDGGFCPSGRQADPTGRRDTGSGGRGASTGVSVCLSRLPAGDSGSESGVKGGDASWFEGPEETATTPGSDESGTRSVPRAPCLMATGPAGKGDRREETRAHGEGGEAEPARLSAAREKTAKKRRKSARPEWREEGAETPSAGRVALTAREAQQVRGLPPLLQRFSPEENGRPAAFNASQAARAALDRVEACIQRDAQQRLQASTVLRPGADPGRRGSDGGRDAPGDGPGDRRGAERRGASSSVGAASGRDTEPAPVEKEASGRWEEELTASAPDQRAESHRDRVAFPSQQPSEGDGGQERSARPGSERERDVSVSFERPANRWSKTCEHGLNGHIPSAEPQKPVRCVASSERYPGTGPPPAPEASLSDSVFRGSSSRRYELLPVHVTPHHPSFASCTSGRPRDASLPKAPTSPAFPAVRILRLKKDSRSPSLEKAEATRVRDRREQDEHRGLASGGPTVAASHRWRERRDSAARVPPGPSLRHPQAVSAALVQNPVSPSVQGRRGAEPRANAERDAGCEKDGGDSEKRRVTGFRGEVETREKAVSEMPVKNGEQKADTGSREPPLGTATGSSDSRACPSPGPSVCVASSVSASVSPLPSTPLSSVESPRSVDQAAGSVGVRAAEKAAPGEPGATERQERQASQTAGTQREAERSGRGLTSRDHRKAEGSAPLPATVGLLPLALTEMKSRNQQVDAPPAPATGDISAGGAATGQGRRSRWGIARARGSSAQAPESETAGDGGGTGSVQGGGEHLSSRSVDGDATCSEATAVRESPRADQVKSVGERTGGDTAGGAAKDAESGDSNATPATSRSRASGEDAIDTETARSPVDGEGRRSWESPTWSANEDQEAQKGDDGAVEGLALSRAAEVPSRDGAVPGSTKDGEVRANGEDECTEAEEKKGQRPVDSREADGGEAASQSEREGRKLLDQERTTASFLPCSSPSPPSPSPDPSSGSSSVRHPSQGEAAGNKPRSLSLSPHAHATPALASSPPLSPPLSPSAFGSSSSVSDSTAASLSRTRSIEAPPAQESSDADTSVGSDAVDEGVRPVFAGAPPKKGGTAPVRSHVAEKPSAKIVNLPALAARDAAQGRSPGEANSSSEKDSSPRSVFPWRAFQSPVVFFAASPASGGPRGRGESAEMAPAPERQQREVQGEETGDATGPRRAGAPRGQKRETKSGVQTASPARKRKKPRRLSSLSASESLPESPGQGQAVARPSGPAAGPSKLAAPHLLAPLVRQNPRLLRLPQTSI</sequence>
<feature type="compositionally biased region" description="Low complexity" evidence="1">
    <location>
        <begin position="1709"/>
        <end position="1727"/>
    </location>
</feature>
<feature type="compositionally biased region" description="Basic and acidic residues" evidence="1">
    <location>
        <begin position="923"/>
        <end position="949"/>
    </location>
</feature>
<feature type="compositionally biased region" description="Basic and acidic residues" evidence="1">
    <location>
        <begin position="1630"/>
        <end position="1642"/>
    </location>
</feature>
<dbReference type="RefSeq" id="XP_003879922.1">
    <property type="nucleotide sequence ID" value="XM_003879873.1"/>
</dbReference>
<feature type="region of interest" description="Disordered" evidence="1">
    <location>
        <begin position="689"/>
        <end position="892"/>
    </location>
</feature>
<feature type="compositionally biased region" description="Basic and acidic residues" evidence="1">
    <location>
        <begin position="689"/>
        <end position="711"/>
    </location>
</feature>
<reference evidence="3" key="1">
    <citation type="journal article" date="2012" name="PLoS Pathog.">
        <title>Comparative genomics of the apicomplexan parasites Toxoplasma gondii and Neospora caninum: Coccidia differing in host range and transmission strategy.</title>
        <authorList>
            <person name="Reid A.J."/>
            <person name="Vermont S.J."/>
            <person name="Cotton J.A."/>
            <person name="Harris D."/>
            <person name="Hill-Cawthorne G.A."/>
            <person name="Konen-Waisman S."/>
            <person name="Latham S.M."/>
            <person name="Mourier T."/>
            <person name="Norton R."/>
            <person name="Quail M.A."/>
            <person name="Sanders M."/>
            <person name="Shanmugam D."/>
            <person name="Sohal A."/>
            <person name="Wasmuth J.D."/>
            <person name="Brunk B."/>
            <person name="Grigg M.E."/>
            <person name="Howard J.C."/>
            <person name="Parkinson J."/>
            <person name="Roos D.S."/>
            <person name="Trees A.J."/>
            <person name="Berriman M."/>
            <person name="Pain A."/>
            <person name="Wastling J.M."/>
        </authorList>
    </citation>
    <scope>NUCLEOTIDE SEQUENCE [LARGE SCALE GENOMIC DNA]</scope>
    <source>
        <strain evidence="3">Liverpool</strain>
    </source>
</reference>
<feature type="compositionally biased region" description="Basic and acidic residues" evidence="1">
    <location>
        <begin position="416"/>
        <end position="427"/>
    </location>
</feature>
<protein>
    <submittedName>
        <fullName evidence="2">Uncharacterized protein</fullName>
    </submittedName>
</protein>
<feature type="region of interest" description="Disordered" evidence="1">
    <location>
        <begin position="1"/>
        <end position="27"/>
    </location>
</feature>
<feature type="compositionally biased region" description="Basic and acidic residues" evidence="1">
    <location>
        <begin position="1607"/>
        <end position="1622"/>
    </location>
</feature>
<feature type="compositionally biased region" description="Basic and acidic residues" evidence="1">
    <location>
        <begin position="1360"/>
        <end position="1378"/>
    </location>
</feature>